<evidence type="ECO:0000256" key="4">
    <source>
        <dbReference type="ARBA" id="ARBA00022692"/>
    </source>
</evidence>
<comment type="subcellular location">
    <subcellularLocation>
        <location evidence="1">Membrane</location>
        <topology evidence="1">Multi-pass membrane protein</topology>
    </subcellularLocation>
</comment>
<keyword evidence="9 13" id="KW-0472">Membrane</keyword>
<evidence type="ECO:0000313" key="16">
    <source>
        <dbReference type="EMBL" id="NXN93091.1"/>
    </source>
</evidence>
<evidence type="ECO:0000256" key="12">
    <source>
        <dbReference type="ARBA" id="ARBA00023235"/>
    </source>
</evidence>
<comment type="caution">
    <text evidence="16">The sequence shown here is derived from an EMBL/GenBank/DDBJ whole genome shotgun (WGS) entry which is preliminary data.</text>
</comment>
<dbReference type="PROSITE" id="PS51751">
    <property type="entry name" value="EXPERA"/>
    <property type="match status" value="1"/>
</dbReference>
<comment type="similarity">
    <text evidence="2">Belongs to the EBP family.</text>
</comment>
<evidence type="ECO:0000256" key="8">
    <source>
        <dbReference type="ARBA" id="ARBA00023098"/>
    </source>
</evidence>
<evidence type="ECO:0000256" key="3">
    <source>
        <dbReference type="ARBA" id="ARBA00022516"/>
    </source>
</evidence>
<evidence type="ECO:0000256" key="11">
    <source>
        <dbReference type="ARBA" id="ARBA00023221"/>
    </source>
</evidence>
<feature type="non-terminal residue" evidence="16">
    <location>
        <position position="1"/>
    </location>
</feature>
<keyword evidence="4 13" id="KW-0812">Transmembrane</keyword>
<feature type="transmembrane region" description="Helical" evidence="14">
    <location>
        <begin position="42"/>
        <end position="65"/>
    </location>
</feature>
<evidence type="ECO:0000313" key="17">
    <source>
        <dbReference type="Proteomes" id="UP000565785"/>
    </source>
</evidence>
<dbReference type="GO" id="GO:0000247">
    <property type="term" value="F:C-8 sterol isomerase activity"/>
    <property type="evidence" value="ECO:0007669"/>
    <property type="project" value="TreeGrafter"/>
</dbReference>
<evidence type="ECO:0000256" key="7">
    <source>
        <dbReference type="ARBA" id="ARBA00023011"/>
    </source>
</evidence>
<dbReference type="InterPro" id="IPR033118">
    <property type="entry name" value="EXPERA"/>
</dbReference>
<keyword evidence="11" id="KW-0753">Steroid metabolism</keyword>
<dbReference type="PANTHER" id="PTHR14207:SF0">
    <property type="entry name" value="3-BETA-HYDROXYSTEROID-DELTA(8),DELTA(7)-ISOMERASE"/>
    <property type="match status" value="1"/>
</dbReference>
<feature type="transmembrane region" description="Helical" evidence="14">
    <location>
        <begin position="71"/>
        <end position="93"/>
    </location>
</feature>
<keyword evidence="17" id="KW-1185">Reference proteome</keyword>
<dbReference type="GO" id="GO:0016020">
    <property type="term" value="C:membrane"/>
    <property type="evidence" value="ECO:0007669"/>
    <property type="project" value="UniProtKB-SubCell"/>
</dbReference>
<keyword evidence="8" id="KW-0443">Lipid metabolism</keyword>
<dbReference type="GO" id="GO:0004769">
    <property type="term" value="F:steroid Delta-isomerase activity"/>
    <property type="evidence" value="ECO:0007669"/>
    <property type="project" value="TreeGrafter"/>
</dbReference>
<keyword evidence="10" id="KW-1207">Sterol metabolism</keyword>
<evidence type="ECO:0000256" key="10">
    <source>
        <dbReference type="ARBA" id="ARBA00023166"/>
    </source>
</evidence>
<reference evidence="16 17" key="1">
    <citation type="submission" date="2019-09" db="EMBL/GenBank/DDBJ databases">
        <title>Bird 10,000 Genomes (B10K) Project - Family phase.</title>
        <authorList>
            <person name="Zhang G."/>
        </authorList>
    </citation>
    <scope>NUCLEOTIDE SEQUENCE [LARGE SCALE GENOMIC DNA]</scope>
    <source>
        <strain evidence="16">B10K-DU-002-35</strain>
        <tissue evidence="16">Muscle</tissue>
    </source>
</reference>
<feature type="transmembrane region" description="Helical" evidence="14">
    <location>
        <begin position="13"/>
        <end position="30"/>
    </location>
</feature>
<keyword evidence="6 13" id="KW-1133">Transmembrane helix</keyword>
<evidence type="ECO:0000256" key="9">
    <source>
        <dbReference type="ARBA" id="ARBA00023136"/>
    </source>
</evidence>
<dbReference type="OrthoDB" id="58557at2759"/>
<organism evidence="16 17">
    <name type="scientific">Rhinopomastus cyanomelas</name>
    <name type="common">Common scimitarbill</name>
    <dbReference type="NCBI Taxonomy" id="113115"/>
    <lineage>
        <taxon>Eukaryota</taxon>
        <taxon>Metazoa</taxon>
        <taxon>Chordata</taxon>
        <taxon>Craniata</taxon>
        <taxon>Vertebrata</taxon>
        <taxon>Euteleostomi</taxon>
        <taxon>Archelosauria</taxon>
        <taxon>Archosauria</taxon>
        <taxon>Dinosauria</taxon>
        <taxon>Saurischia</taxon>
        <taxon>Theropoda</taxon>
        <taxon>Coelurosauria</taxon>
        <taxon>Aves</taxon>
        <taxon>Neognathae</taxon>
        <taxon>Neoaves</taxon>
        <taxon>Telluraves</taxon>
        <taxon>Coraciimorphae</taxon>
        <taxon>Bucerotiformes</taxon>
        <taxon>Rhinopomastidae</taxon>
        <taxon>Rhinopomastus</taxon>
    </lineage>
</organism>
<dbReference type="Proteomes" id="UP000565785">
    <property type="component" value="Unassembled WGS sequence"/>
</dbReference>
<dbReference type="EMBL" id="VXBP01001659">
    <property type="protein sequence ID" value="NXN93091.1"/>
    <property type="molecule type" value="Genomic_DNA"/>
</dbReference>
<keyword evidence="7" id="KW-0756">Sterol biosynthesis</keyword>
<evidence type="ECO:0000256" key="1">
    <source>
        <dbReference type="ARBA" id="ARBA00004141"/>
    </source>
</evidence>
<feature type="non-terminal residue" evidence="16">
    <location>
        <position position="114"/>
    </location>
</feature>
<dbReference type="InterPro" id="IPR007905">
    <property type="entry name" value="EBP"/>
</dbReference>
<keyword evidence="3" id="KW-0444">Lipid biosynthesis</keyword>
<sequence length="114" mass="12770">HRSDDFTVAMESVTAWVWGPLSLGTVLAFLRQHPARFVLQLLLSLGQIYGDILYFVTAAQAGWAYSDPRPLYFWVYFVAINGLWLLIPGALLLDAGLQLARAQRLLDQPPKKGL</sequence>
<dbReference type="GO" id="GO:0005783">
    <property type="term" value="C:endoplasmic reticulum"/>
    <property type="evidence" value="ECO:0007669"/>
    <property type="project" value="TreeGrafter"/>
</dbReference>
<name>A0A7L1MZV5_RHICY</name>
<dbReference type="PANTHER" id="PTHR14207">
    <property type="entry name" value="STEROL ISOMERASE"/>
    <property type="match status" value="1"/>
</dbReference>
<dbReference type="GO" id="GO:0047750">
    <property type="term" value="F:cholestenol delta-isomerase activity"/>
    <property type="evidence" value="ECO:0007669"/>
    <property type="project" value="InterPro"/>
</dbReference>
<keyword evidence="12 16" id="KW-0413">Isomerase</keyword>
<keyword evidence="5" id="KW-0752">Steroid biosynthesis</keyword>
<dbReference type="GO" id="GO:0006695">
    <property type="term" value="P:cholesterol biosynthetic process"/>
    <property type="evidence" value="ECO:0007669"/>
    <property type="project" value="TreeGrafter"/>
</dbReference>
<evidence type="ECO:0000256" key="5">
    <source>
        <dbReference type="ARBA" id="ARBA00022955"/>
    </source>
</evidence>
<dbReference type="AlphaFoldDB" id="A0A7L1MZV5"/>
<proteinExistence type="inferred from homology"/>
<accession>A0A7L1MZV5</accession>
<gene>
    <name evidence="16" type="primary">Ebp</name>
    <name evidence="16" type="ORF">RHICYA_R16065</name>
</gene>
<evidence type="ECO:0000256" key="14">
    <source>
        <dbReference type="SAM" id="Phobius"/>
    </source>
</evidence>
<evidence type="ECO:0000256" key="6">
    <source>
        <dbReference type="ARBA" id="ARBA00022989"/>
    </source>
</evidence>
<protein>
    <submittedName>
        <fullName evidence="16">EBP isomerase</fullName>
    </submittedName>
</protein>
<evidence type="ECO:0000259" key="15">
    <source>
        <dbReference type="PROSITE" id="PS51751"/>
    </source>
</evidence>
<evidence type="ECO:0000256" key="13">
    <source>
        <dbReference type="PROSITE-ProRule" id="PRU01087"/>
    </source>
</evidence>
<dbReference type="Pfam" id="PF05241">
    <property type="entry name" value="EBP"/>
    <property type="match status" value="1"/>
</dbReference>
<evidence type="ECO:0000256" key="2">
    <source>
        <dbReference type="ARBA" id="ARBA00008337"/>
    </source>
</evidence>
<feature type="domain" description="EXPERA" evidence="15">
    <location>
        <begin position="1"/>
        <end position="92"/>
    </location>
</feature>